<feature type="region of interest" description="Disordered" evidence="1">
    <location>
        <begin position="1"/>
        <end position="63"/>
    </location>
</feature>
<proteinExistence type="predicted"/>
<reference evidence="2 3" key="1">
    <citation type="journal article" date="2022" name="Nat. Plants">
        <title>Genomes of leafy and leafless Platanthera orchids illuminate the evolution of mycoheterotrophy.</title>
        <authorList>
            <person name="Li M.H."/>
            <person name="Liu K.W."/>
            <person name="Li Z."/>
            <person name="Lu H.C."/>
            <person name="Ye Q.L."/>
            <person name="Zhang D."/>
            <person name="Wang J.Y."/>
            <person name="Li Y.F."/>
            <person name="Zhong Z.M."/>
            <person name="Liu X."/>
            <person name="Yu X."/>
            <person name="Liu D.K."/>
            <person name="Tu X.D."/>
            <person name="Liu B."/>
            <person name="Hao Y."/>
            <person name="Liao X.Y."/>
            <person name="Jiang Y.T."/>
            <person name="Sun W.H."/>
            <person name="Chen J."/>
            <person name="Chen Y.Q."/>
            <person name="Ai Y."/>
            <person name="Zhai J.W."/>
            <person name="Wu S.S."/>
            <person name="Zhou Z."/>
            <person name="Hsiao Y.Y."/>
            <person name="Wu W.L."/>
            <person name="Chen Y.Y."/>
            <person name="Lin Y.F."/>
            <person name="Hsu J.L."/>
            <person name="Li C.Y."/>
            <person name="Wang Z.W."/>
            <person name="Zhao X."/>
            <person name="Zhong W.Y."/>
            <person name="Ma X.K."/>
            <person name="Ma L."/>
            <person name="Huang J."/>
            <person name="Chen G.Z."/>
            <person name="Huang M.Z."/>
            <person name="Huang L."/>
            <person name="Peng D.H."/>
            <person name="Luo Y.B."/>
            <person name="Zou S.Q."/>
            <person name="Chen S.P."/>
            <person name="Lan S."/>
            <person name="Tsai W.C."/>
            <person name="Van de Peer Y."/>
            <person name="Liu Z.J."/>
        </authorList>
    </citation>
    <scope>NUCLEOTIDE SEQUENCE [LARGE SCALE GENOMIC DNA]</scope>
    <source>
        <strain evidence="2">Lor287</strain>
    </source>
</reference>
<evidence type="ECO:0000313" key="2">
    <source>
        <dbReference type="EMBL" id="KAK8934298.1"/>
    </source>
</evidence>
<dbReference type="Proteomes" id="UP001418222">
    <property type="component" value="Unassembled WGS sequence"/>
</dbReference>
<evidence type="ECO:0000256" key="1">
    <source>
        <dbReference type="SAM" id="MobiDB-lite"/>
    </source>
</evidence>
<organism evidence="2 3">
    <name type="scientific">Platanthera zijinensis</name>
    <dbReference type="NCBI Taxonomy" id="2320716"/>
    <lineage>
        <taxon>Eukaryota</taxon>
        <taxon>Viridiplantae</taxon>
        <taxon>Streptophyta</taxon>
        <taxon>Embryophyta</taxon>
        <taxon>Tracheophyta</taxon>
        <taxon>Spermatophyta</taxon>
        <taxon>Magnoliopsida</taxon>
        <taxon>Liliopsida</taxon>
        <taxon>Asparagales</taxon>
        <taxon>Orchidaceae</taxon>
        <taxon>Orchidoideae</taxon>
        <taxon>Orchideae</taxon>
        <taxon>Orchidinae</taxon>
        <taxon>Platanthera</taxon>
    </lineage>
</organism>
<feature type="compositionally biased region" description="Basic and acidic residues" evidence="1">
    <location>
        <begin position="38"/>
        <end position="53"/>
    </location>
</feature>
<evidence type="ECO:0000313" key="3">
    <source>
        <dbReference type="Proteomes" id="UP001418222"/>
    </source>
</evidence>
<accession>A0AAP0B9U3</accession>
<protein>
    <submittedName>
        <fullName evidence="2">Uncharacterized protein</fullName>
    </submittedName>
</protein>
<comment type="caution">
    <text evidence="2">The sequence shown here is derived from an EMBL/GenBank/DDBJ whole genome shotgun (WGS) entry which is preliminary data.</text>
</comment>
<dbReference type="AlphaFoldDB" id="A0AAP0B9U3"/>
<keyword evidence="3" id="KW-1185">Reference proteome</keyword>
<name>A0AAP0B9U3_9ASPA</name>
<dbReference type="EMBL" id="JBBWWQ010000012">
    <property type="protein sequence ID" value="KAK8934298.1"/>
    <property type="molecule type" value="Genomic_DNA"/>
</dbReference>
<gene>
    <name evidence="2" type="ORF">KSP39_PZI014691</name>
</gene>
<sequence>MRVAPECTRLKYPAHSTVQVPLARQSVAHQRSIQNDGELERDSSSGSDNREGDSGDDQNSEGERTQMKAPFGVWHGGDGHEHGVKLSFINAHLRLRLFPRLSRAFVANAAGRRVNKRDAGGVWSVCTRRKKKKPIKRRFSNPFSPLRFQLSISTRREQTSPSYQLKPKTPFGSAVASQSGGWERSVRTGGGSWLLQTELFGAFLKAGGWKRSKRRRRFICLPSF</sequence>